<dbReference type="SUPFAM" id="SSF51556">
    <property type="entry name" value="Metallo-dependent hydrolases"/>
    <property type="match status" value="1"/>
</dbReference>
<feature type="binding site" evidence="4">
    <location>
        <position position="22"/>
    </location>
    <ligand>
        <name>a divalent metal cation</name>
        <dbReference type="ChEBI" id="CHEBI:60240"/>
        <label>1</label>
    </ligand>
</feature>
<keyword evidence="3 5" id="KW-0378">Hydrolase</keyword>
<gene>
    <name evidence="5" type="ORF">HGP28_07285</name>
</gene>
<organism evidence="5 6">
    <name type="scientific">Vibrio agarilyticus</name>
    <dbReference type="NCBI Taxonomy" id="2726741"/>
    <lineage>
        <taxon>Bacteria</taxon>
        <taxon>Pseudomonadati</taxon>
        <taxon>Pseudomonadota</taxon>
        <taxon>Gammaproteobacteria</taxon>
        <taxon>Vibrionales</taxon>
        <taxon>Vibrionaceae</taxon>
        <taxon>Vibrio</taxon>
    </lineage>
</organism>
<dbReference type="InterPro" id="IPR032466">
    <property type="entry name" value="Metal_Hydrolase"/>
</dbReference>
<protein>
    <submittedName>
        <fullName evidence="5">TatD family hydrolase</fullName>
    </submittedName>
</protein>
<evidence type="ECO:0000313" key="6">
    <source>
        <dbReference type="Proteomes" id="UP000535589"/>
    </source>
</evidence>
<dbReference type="CDD" id="cd01310">
    <property type="entry name" value="TatD_DNAse"/>
    <property type="match status" value="1"/>
</dbReference>
<feature type="binding site" evidence="4">
    <location>
        <position position="108"/>
    </location>
    <ligand>
        <name>a divalent metal cation</name>
        <dbReference type="ChEBI" id="CHEBI:60240"/>
        <label>1</label>
    </ligand>
</feature>
<keyword evidence="2 4" id="KW-0479">Metal-binding</keyword>
<proteinExistence type="inferred from homology"/>
<dbReference type="EMBL" id="JABAIK010000006">
    <property type="protein sequence ID" value="NLS12708.1"/>
    <property type="molecule type" value="Genomic_DNA"/>
</dbReference>
<comment type="similarity">
    <text evidence="1">Belongs to the metallo-dependent hydrolases superfamily. TatD-type hydrolase family.</text>
</comment>
<reference evidence="5 6" key="1">
    <citation type="submission" date="2020-04" db="EMBL/GenBank/DDBJ databases">
        <title>Vibrio sp. SM6, a novel species isolated from seawater.</title>
        <authorList>
            <person name="Wang X."/>
        </authorList>
    </citation>
    <scope>NUCLEOTIDE SEQUENCE [LARGE SCALE GENOMIC DNA]</scope>
    <source>
        <strain evidence="5 6">SM6</strain>
    </source>
</reference>
<evidence type="ECO:0000256" key="4">
    <source>
        <dbReference type="PIRSR" id="PIRSR005902-1"/>
    </source>
</evidence>
<dbReference type="InterPro" id="IPR001130">
    <property type="entry name" value="TatD-like"/>
</dbReference>
<name>A0A7X8TPX7_9VIBR</name>
<feature type="binding site" evidence="4">
    <location>
        <position position="20"/>
    </location>
    <ligand>
        <name>a divalent metal cation</name>
        <dbReference type="ChEBI" id="CHEBI:60240"/>
        <label>1</label>
    </ligand>
</feature>
<dbReference type="InterPro" id="IPR018228">
    <property type="entry name" value="DNase_TatD-rel_CS"/>
</dbReference>
<dbReference type="Gene3D" id="3.20.20.140">
    <property type="entry name" value="Metal-dependent hydrolases"/>
    <property type="match status" value="1"/>
</dbReference>
<dbReference type="GO" id="GO:0005829">
    <property type="term" value="C:cytosol"/>
    <property type="evidence" value="ECO:0007669"/>
    <property type="project" value="TreeGrafter"/>
</dbReference>
<sequence>MSHNNTSPLLPSNIPLFDTHCHLDFTEISSQFEALWLRAQHAGVQRALIPSVGAQNWSRVKAMAHQYQGLYYALGFHPQFLDGMDEANWGLLDTYLAYNDVLCVAIGECGLDTTSPTPMAVQEEVLQRQLTLAKAHRKPIILHSRGAHNRMIQLVKQAKLIHGGVIHAFSGSYEQGMEWVRLGFYLGIGGVITYPRARKTRDAVSRLPAERFLLETDAPDMPIYGEQGQANEPKNVRVVLETIAILRSEALQPFALQLWENSNHLFSLNDY</sequence>
<dbReference type="PIRSF" id="PIRSF005902">
    <property type="entry name" value="DNase_TatD"/>
    <property type="match status" value="1"/>
</dbReference>
<dbReference type="PANTHER" id="PTHR46124:SF3">
    <property type="entry name" value="HYDROLASE"/>
    <property type="match status" value="1"/>
</dbReference>
<dbReference type="GO" id="GO:0046872">
    <property type="term" value="F:metal ion binding"/>
    <property type="evidence" value="ECO:0007669"/>
    <property type="project" value="UniProtKB-KW"/>
</dbReference>
<evidence type="ECO:0000256" key="2">
    <source>
        <dbReference type="ARBA" id="ARBA00022723"/>
    </source>
</evidence>
<dbReference type="GO" id="GO:0016788">
    <property type="term" value="F:hydrolase activity, acting on ester bonds"/>
    <property type="evidence" value="ECO:0007669"/>
    <property type="project" value="InterPro"/>
</dbReference>
<evidence type="ECO:0000313" key="5">
    <source>
        <dbReference type="EMBL" id="NLS12708.1"/>
    </source>
</evidence>
<feature type="binding site" evidence="4">
    <location>
        <position position="167"/>
    </location>
    <ligand>
        <name>a divalent metal cation</name>
        <dbReference type="ChEBI" id="CHEBI:60240"/>
        <label>2</label>
    </ligand>
</feature>
<dbReference type="Proteomes" id="UP000535589">
    <property type="component" value="Unassembled WGS sequence"/>
</dbReference>
<evidence type="ECO:0000256" key="3">
    <source>
        <dbReference type="ARBA" id="ARBA00022801"/>
    </source>
</evidence>
<dbReference type="Pfam" id="PF01026">
    <property type="entry name" value="TatD_DNase"/>
    <property type="match status" value="1"/>
</dbReference>
<feature type="binding site" evidence="4">
    <location>
        <position position="143"/>
    </location>
    <ligand>
        <name>a divalent metal cation</name>
        <dbReference type="ChEBI" id="CHEBI:60240"/>
        <label>2</label>
    </ligand>
</feature>
<comment type="caution">
    <text evidence="5">The sequence shown here is derived from an EMBL/GenBank/DDBJ whole genome shotgun (WGS) entry which is preliminary data.</text>
</comment>
<accession>A0A7X8TPX7</accession>
<dbReference type="PROSITE" id="PS01137">
    <property type="entry name" value="TATD_1"/>
    <property type="match status" value="1"/>
</dbReference>
<evidence type="ECO:0000256" key="1">
    <source>
        <dbReference type="ARBA" id="ARBA00009275"/>
    </source>
</evidence>
<dbReference type="PANTHER" id="PTHR46124">
    <property type="entry name" value="D-AMINOACYL-TRNA DEACYLASE"/>
    <property type="match status" value="1"/>
</dbReference>
<dbReference type="FunFam" id="3.20.20.140:FF:000005">
    <property type="entry name" value="TatD family hydrolase"/>
    <property type="match status" value="1"/>
</dbReference>
<feature type="binding site" evidence="4">
    <location>
        <position position="217"/>
    </location>
    <ligand>
        <name>a divalent metal cation</name>
        <dbReference type="ChEBI" id="CHEBI:60240"/>
        <label>1</label>
    </ligand>
</feature>
<dbReference type="AlphaFoldDB" id="A0A7X8TPX7"/>
<keyword evidence="6" id="KW-1185">Reference proteome</keyword>